<dbReference type="GeneID" id="72186637"/>
<dbReference type="Gene3D" id="3.40.50.300">
    <property type="entry name" value="P-loop containing nucleotide triphosphate hydrolases"/>
    <property type="match status" value="3"/>
</dbReference>
<protein>
    <submittedName>
        <fullName evidence="7">AAA domain-containing protein</fullName>
    </submittedName>
</protein>
<dbReference type="GO" id="GO:0016787">
    <property type="term" value="F:hydrolase activity"/>
    <property type="evidence" value="ECO:0007669"/>
    <property type="project" value="UniProtKB-KW"/>
</dbReference>
<dbReference type="Gene3D" id="2.40.30.270">
    <property type="match status" value="1"/>
</dbReference>
<gene>
    <name evidence="7" type="ORF">M0R89_15520</name>
</gene>
<dbReference type="PANTHER" id="PTHR43788:SF8">
    <property type="entry name" value="DNA-BINDING PROTEIN SMUBP-2"/>
    <property type="match status" value="1"/>
</dbReference>
<evidence type="ECO:0000313" key="7">
    <source>
        <dbReference type="EMBL" id="UPV73935.1"/>
    </source>
</evidence>
<evidence type="ECO:0000256" key="1">
    <source>
        <dbReference type="ARBA" id="ARBA00022741"/>
    </source>
</evidence>
<dbReference type="GO" id="GO:0005694">
    <property type="term" value="C:chromosome"/>
    <property type="evidence" value="ECO:0007669"/>
    <property type="project" value="UniProtKB-ARBA"/>
</dbReference>
<dbReference type="EMBL" id="CP096659">
    <property type="protein sequence ID" value="UPV73935.1"/>
    <property type="molecule type" value="Genomic_DNA"/>
</dbReference>
<dbReference type="Pfam" id="PF13087">
    <property type="entry name" value="AAA_12"/>
    <property type="match status" value="1"/>
</dbReference>
<dbReference type="GO" id="GO:0043139">
    <property type="term" value="F:5'-3' DNA helicase activity"/>
    <property type="evidence" value="ECO:0007669"/>
    <property type="project" value="TreeGrafter"/>
</dbReference>
<dbReference type="InterPro" id="IPR041679">
    <property type="entry name" value="DNA2/NAM7-like_C"/>
</dbReference>
<dbReference type="Proteomes" id="UP000830729">
    <property type="component" value="Chromosome"/>
</dbReference>
<dbReference type="KEGG" id="halx:M0R89_15520"/>
<feature type="region of interest" description="Disordered" evidence="5">
    <location>
        <begin position="62"/>
        <end position="83"/>
    </location>
</feature>
<proteinExistence type="predicted"/>
<sequence length="763" mass="84502">MAESSTVSNQKALAGLFKNWQAANASLYQSHGKPSNGSGDGVEEINTAEDVKDTVEHAKAVVKPDQQNKKSYPIPLHQENDPTPTQQYVLWRPDSEQIGWYDSSFGVNGVTRFTSADTLLGTVVCERLQFWHPDATLVEDSELEDIDFPETRVNPRSESSSAEQDAFFNDLLEFVRTERDTERETNWDQHCETGIETLVDRGSAVGPFVPVTQGRGNDGNPKFIFQITAEDDEDIDLFEDEDVYPNNLYILDTVSDTDEFPIATEVTNVSGPSLTLQPDWETVENRPVVEKLLANEQTDFWVTPLLNPIPFERRLDAINEVKSDTGKRKLLTGSRPVRFSPNKFAVPSVEVDLNPYQKQALVWADSAEDMVCIHGPPGTGKTRTLTAYVKHAVTQGQSVLVAAHSNQAVDNLLVGDSTVNDPESDTLHAFVCDEERGEAELTIARVGHNSRNKVVQSHYMDVSPKSADVVAATTSGAAQFDKNEFDVAVVDEATQASRPATAIVVNCAQKVVLAGDHKQLPPYCADESMKTEDMHISLFEHLLDQYGDNVSVLLRRQYRMNEEIAEFPNQAFYDGNLETADKNADWQIDDLKPVALIDIEGTEKQETHGNSRYNVAEAEAVAKQVKLLMMSGLEPADIGIISAYSGQIGKIWSQLHRLDADDVDQVSVDTVDSFQGGEREAIIVSFVRSNPEGNSGFLTFPEEGPRRLNVALTRARKRLVVVGDFDTLSTVAPHRTTANSCANLYGELYELLDSQDRVLSMRS</sequence>
<keyword evidence="3" id="KW-0347">Helicase</keyword>
<dbReference type="SUPFAM" id="SSF52540">
    <property type="entry name" value="P-loop containing nucleoside triphosphate hydrolases"/>
    <property type="match status" value="1"/>
</dbReference>
<dbReference type="InterPro" id="IPR050534">
    <property type="entry name" value="Coronavir_polyprotein_1ab"/>
</dbReference>
<dbReference type="CDD" id="cd18808">
    <property type="entry name" value="SF1_C_Upf1"/>
    <property type="match status" value="1"/>
</dbReference>
<evidence type="ECO:0000259" key="6">
    <source>
        <dbReference type="Pfam" id="PF13087"/>
    </source>
</evidence>
<dbReference type="PANTHER" id="PTHR43788">
    <property type="entry name" value="DNA2/NAM7 HELICASE FAMILY MEMBER"/>
    <property type="match status" value="1"/>
</dbReference>
<evidence type="ECO:0000256" key="4">
    <source>
        <dbReference type="ARBA" id="ARBA00022840"/>
    </source>
</evidence>
<evidence type="ECO:0000256" key="5">
    <source>
        <dbReference type="SAM" id="MobiDB-lite"/>
    </source>
</evidence>
<dbReference type="InterPro" id="IPR047187">
    <property type="entry name" value="SF1_C_Upf1"/>
</dbReference>
<dbReference type="Pfam" id="PF13604">
    <property type="entry name" value="AAA_30"/>
    <property type="match status" value="1"/>
</dbReference>
<keyword evidence="8" id="KW-1185">Reference proteome</keyword>
<evidence type="ECO:0000313" key="8">
    <source>
        <dbReference type="Proteomes" id="UP000830729"/>
    </source>
</evidence>
<keyword evidence="4" id="KW-0067">ATP-binding</keyword>
<dbReference type="AlphaFoldDB" id="A0A8U0HS82"/>
<reference evidence="7 8" key="1">
    <citation type="submission" date="2022-04" db="EMBL/GenBank/DDBJ databases">
        <title>Diverse halophilic archaea isolated from saline environments.</title>
        <authorList>
            <person name="Cui H.-L."/>
        </authorList>
    </citation>
    <scope>NUCLEOTIDE SEQUENCE [LARGE SCALE GENOMIC DNA]</scope>
    <source>
        <strain evidence="7 8">XZYJT49</strain>
    </source>
</reference>
<keyword evidence="2" id="KW-0378">Hydrolase</keyword>
<dbReference type="FunFam" id="3.40.50.300:FF:000326">
    <property type="entry name" value="P-loop containing nucleoside triphosphate hydrolase"/>
    <property type="match status" value="1"/>
</dbReference>
<organism evidence="7 8">
    <name type="scientific">Halorussus limi</name>
    <dbReference type="NCBI Taxonomy" id="2938695"/>
    <lineage>
        <taxon>Archaea</taxon>
        <taxon>Methanobacteriati</taxon>
        <taxon>Methanobacteriota</taxon>
        <taxon>Stenosarchaea group</taxon>
        <taxon>Halobacteria</taxon>
        <taxon>Halobacteriales</taxon>
        <taxon>Haladaptataceae</taxon>
        <taxon>Halorussus</taxon>
    </lineage>
</organism>
<keyword evidence="1" id="KW-0547">Nucleotide-binding</keyword>
<evidence type="ECO:0000256" key="2">
    <source>
        <dbReference type="ARBA" id="ARBA00022801"/>
    </source>
</evidence>
<dbReference type="RefSeq" id="WP_248649985.1">
    <property type="nucleotide sequence ID" value="NZ_CP096659.1"/>
</dbReference>
<evidence type="ECO:0000256" key="3">
    <source>
        <dbReference type="ARBA" id="ARBA00022806"/>
    </source>
</evidence>
<feature type="domain" description="DNA2/NAM7 helicase-like C-terminal" evidence="6">
    <location>
        <begin position="535"/>
        <end position="724"/>
    </location>
</feature>
<name>A0A8U0HS82_9EURY</name>
<dbReference type="GO" id="GO:0005524">
    <property type="term" value="F:ATP binding"/>
    <property type="evidence" value="ECO:0007669"/>
    <property type="project" value="UniProtKB-KW"/>
</dbReference>
<dbReference type="InterPro" id="IPR027417">
    <property type="entry name" value="P-loop_NTPase"/>
</dbReference>
<accession>A0A8U0HS82</accession>